<evidence type="ECO:0000256" key="1">
    <source>
        <dbReference type="SAM" id="SignalP"/>
    </source>
</evidence>
<reference evidence="2" key="2">
    <citation type="submission" date="2020-10" db="EMBL/GenBank/DDBJ databases">
        <title>Mucilaginibacter sp. nov., isolated from soil.</title>
        <authorList>
            <person name="Jeon C.O."/>
        </authorList>
    </citation>
    <scope>NUCLEOTIDE SEQUENCE</scope>
    <source>
        <strain evidence="2">R11</strain>
    </source>
</reference>
<accession>A0A965ZED0</accession>
<proteinExistence type="predicted"/>
<reference evidence="2" key="1">
    <citation type="submission" date="2020-01" db="EMBL/GenBank/DDBJ databases">
        <authorList>
            <person name="Seo Y.L."/>
        </authorList>
    </citation>
    <scope>NUCLEOTIDE SEQUENCE</scope>
    <source>
        <strain evidence="2">R11</strain>
    </source>
</reference>
<keyword evidence="1" id="KW-0732">Signal</keyword>
<protein>
    <submittedName>
        <fullName evidence="2">Uncharacterized protein</fullName>
    </submittedName>
</protein>
<organism evidence="2 3">
    <name type="scientific">Mucilaginibacter agri</name>
    <dbReference type="NCBI Taxonomy" id="2695265"/>
    <lineage>
        <taxon>Bacteria</taxon>
        <taxon>Pseudomonadati</taxon>
        <taxon>Bacteroidota</taxon>
        <taxon>Sphingobacteriia</taxon>
        <taxon>Sphingobacteriales</taxon>
        <taxon>Sphingobacteriaceae</taxon>
        <taxon>Mucilaginibacter</taxon>
    </lineage>
</organism>
<evidence type="ECO:0000313" key="3">
    <source>
        <dbReference type="Proteomes" id="UP000638732"/>
    </source>
</evidence>
<keyword evidence="3" id="KW-1185">Reference proteome</keyword>
<feature type="signal peptide" evidence="1">
    <location>
        <begin position="1"/>
        <end position="21"/>
    </location>
</feature>
<evidence type="ECO:0000313" key="2">
    <source>
        <dbReference type="EMBL" id="NCD69513.1"/>
    </source>
</evidence>
<sequence>MKFYKAFLILLICAGVKSASAQGVQISAGGVPVQDRDMSDVVGSPYVNAEWGKGTVKLKDDKVYTNIDLKYSDYDDALYFKSAEDKMQSFAVPVVDFTISYAEDGNPVLKHFRNGYHIQGYDGNAYFEVFNEGKAQFLKKTKKKIETQSVYGSTGSDKKFVSTTKYFLVNGDKSAIVKKDKKSILEALGDKQTELEAYIKSNNLNLKEESDIAKLLTYYNSI</sequence>
<gene>
    <name evidence="2" type="ORF">GSY63_09110</name>
</gene>
<feature type="chain" id="PRO_5037052534" evidence="1">
    <location>
        <begin position="22"/>
        <end position="222"/>
    </location>
</feature>
<name>A0A965ZED0_9SPHI</name>
<dbReference type="RefSeq" id="WP_166585480.1">
    <property type="nucleotide sequence ID" value="NZ_WWEO01000041.1"/>
</dbReference>
<dbReference type="Proteomes" id="UP000638732">
    <property type="component" value="Unassembled WGS sequence"/>
</dbReference>
<comment type="caution">
    <text evidence="2">The sequence shown here is derived from an EMBL/GenBank/DDBJ whole genome shotgun (WGS) entry which is preliminary data.</text>
</comment>
<dbReference type="AlphaFoldDB" id="A0A965ZED0"/>
<dbReference type="EMBL" id="WWEO01000041">
    <property type="protein sequence ID" value="NCD69513.1"/>
    <property type="molecule type" value="Genomic_DNA"/>
</dbReference>